<name>H5TIH1_GORO1</name>
<dbReference type="InterPro" id="IPR027417">
    <property type="entry name" value="P-loop_NTPase"/>
</dbReference>
<dbReference type="EMBL" id="BAFB01000059">
    <property type="protein sequence ID" value="GAB33279.1"/>
    <property type="molecule type" value="Genomic_DNA"/>
</dbReference>
<feature type="region of interest" description="Disordered" evidence="1">
    <location>
        <begin position="331"/>
        <end position="352"/>
    </location>
</feature>
<sequence length="352" mass="37902">MDAYDLHKFAATALPAPPALADVPVNALTNDQRRIITGWLGYLYLPTATTKRMETQLRSVIERNSCSRPGAKTIPIVTAINGMGKSTMMLELCRQFYLQQIPAQRLIVGTLPTFNPQLGVHAAHIPIVWLNVGSADGKGDLDAAICGFFGLPITGSKGACSARALHALRTHKVKIVVIDDAHLLRTHKVLGRQLLDHLKVLNTELGVLGATMIIVGADLEGSDIADDPQIACRSTTFTMNKYETTTDEGRAAIQRILADLEQLLLPNIPGITPHLLSRVLAGPITGRVGGRHGDIIKLVVDACSDYIADATSPSLTADVIANTVITDRARAAQHRRQAATTKRSRRAQEAVA</sequence>
<organism evidence="3 4">
    <name type="scientific">Gordonia otitidis (strain DSM 44809 / CCUG 52243 / JCM 12355 / NBRC 100426 / IFM 10032)</name>
    <dbReference type="NCBI Taxonomy" id="1108044"/>
    <lineage>
        <taxon>Bacteria</taxon>
        <taxon>Bacillati</taxon>
        <taxon>Actinomycetota</taxon>
        <taxon>Actinomycetes</taxon>
        <taxon>Mycobacteriales</taxon>
        <taxon>Gordoniaceae</taxon>
        <taxon>Gordonia</taxon>
    </lineage>
</organism>
<protein>
    <recommendedName>
        <fullName evidence="2">ORC1/DEAH AAA+ ATPase domain-containing protein</fullName>
    </recommendedName>
</protein>
<dbReference type="SUPFAM" id="SSF52540">
    <property type="entry name" value="P-loop containing nucleoside triphosphate hydrolases"/>
    <property type="match status" value="1"/>
</dbReference>
<feature type="domain" description="ORC1/DEAH AAA+ ATPase" evidence="2">
    <location>
        <begin position="72"/>
        <end position="199"/>
    </location>
</feature>
<gene>
    <name evidence="3" type="ORF">GOOTI_059_00030</name>
</gene>
<reference evidence="3" key="1">
    <citation type="submission" date="2012-02" db="EMBL/GenBank/DDBJ databases">
        <title>Whole genome shotgun sequence of Gordonia otitidis NBRC 100426.</title>
        <authorList>
            <person name="Yoshida I."/>
            <person name="Hosoyama A."/>
            <person name="Tsuchikane K."/>
            <person name="Katsumata H."/>
            <person name="Yamazaki S."/>
            <person name="Fujita N."/>
        </authorList>
    </citation>
    <scope>NUCLEOTIDE SEQUENCE [LARGE SCALE GENOMIC DNA]</scope>
    <source>
        <strain evidence="3">NBRC 100426</strain>
    </source>
</reference>
<feature type="compositionally biased region" description="Basic residues" evidence="1">
    <location>
        <begin position="331"/>
        <end position="345"/>
    </location>
</feature>
<dbReference type="InterPro" id="IPR049945">
    <property type="entry name" value="AAA_22"/>
</dbReference>
<dbReference type="Proteomes" id="UP000005038">
    <property type="component" value="Unassembled WGS sequence"/>
</dbReference>
<evidence type="ECO:0000313" key="4">
    <source>
        <dbReference type="Proteomes" id="UP000005038"/>
    </source>
</evidence>
<dbReference type="GO" id="GO:0016887">
    <property type="term" value="F:ATP hydrolysis activity"/>
    <property type="evidence" value="ECO:0007669"/>
    <property type="project" value="InterPro"/>
</dbReference>
<dbReference type="OrthoDB" id="4711350at2"/>
<proteinExistence type="predicted"/>
<dbReference type="STRING" id="1108044.GOOTI_059_00030"/>
<keyword evidence="4" id="KW-1185">Reference proteome</keyword>
<dbReference type="AlphaFoldDB" id="H5TIH1"/>
<dbReference type="RefSeq" id="WP_007237537.1">
    <property type="nucleotide sequence ID" value="NZ_BAFB01000059.1"/>
</dbReference>
<evidence type="ECO:0000259" key="2">
    <source>
        <dbReference type="Pfam" id="PF13401"/>
    </source>
</evidence>
<evidence type="ECO:0000313" key="3">
    <source>
        <dbReference type="EMBL" id="GAB33279.1"/>
    </source>
</evidence>
<comment type="caution">
    <text evidence="3">The sequence shown here is derived from an EMBL/GenBank/DDBJ whole genome shotgun (WGS) entry which is preliminary data.</text>
</comment>
<accession>H5TIH1</accession>
<dbReference type="Pfam" id="PF13401">
    <property type="entry name" value="AAA_22"/>
    <property type="match status" value="1"/>
</dbReference>
<evidence type="ECO:0000256" key="1">
    <source>
        <dbReference type="SAM" id="MobiDB-lite"/>
    </source>
</evidence>